<evidence type="ECO:0000256" key="1">
    <source>
        <dbReference type="ARBA" id="ARBA00004418"/>
    </source>
</evidence>
<dbReference type="Proteomes" id="UP000410984">
    <property type="component" value="Unassembled WGS sequence"/>
</dbReference>
<dbReference type="InterPro" id="IPR050490">
    <property type="entry name" value="Bact_solute-bd_prot1"/>
</dbReference>
<evidence type="ECO:0000256" key="7">
    <source>
        <dbReference type="ARBA" id="ARBA00022764"/>
    </source>
</evidence>
<evidence type="ECO:0000256" key="6">
    <source>
        <dbReference type="ARBA" id="ARBA00022729"/>
    </source>
</evidence>
<evidence type="ECO:0000256" key="2">
    <source>
        <dbReference type="ARBA" id="ARBA00008520"/>
    </source>
</evidence>
<dbReference type="SUPFAM" id="SSF53850">
    <property type="entry name" value="Periplasmic binding protein-like II"/>
    <property type="match status" value="1"/>
</dbReference>
<dbReference type="NCBIfam" id="NF008211">
    <property type="entry name" value="PRK10974.1"/>
    <property type="match status" value="1"/>
</dbReference>
<dbReference type="Pfam" id="PF13416">
    <property type="entry name" value="SBP_bac_8"/>
    <property type="match status" value="1"/>
</dbReference>
<sequence length="452" mass="49319">MAMSQRGRGIPARAHRLLSGLLLGLALAAMPGIARAATELQLWHSLDGANGALVARIAEDFNASQSAYRVVTIYKGPYAETINGGIAAYRAGEGPHLLQVFEVGNGTMAAAVGAVKPVSEVMQEAGRAISPDAFLPVIASNYLARDGSMLSLPFNISAMVMWINRDRFRQAGLDPDQLPETWPQVFEAARALKRADPSGCALSTAWPTWAHIEQLSVWHDRPIATRSNGLDGFDTELVFNRALQVGHLQNLVDLHRAGVFEYAGRTNRGEARFIAGECAIFLTSSSMYGSIVARGRFDWTIRPMPYYPDIVDGPQNAILGGGSLYVMQGKTAQEYDGVAAFLAFVLSFPEQALLYRNSGYVPVTRAAYEDACRTGFYERNPKLQVAVRAIMNREPTRNSAGLRLGNMLQIRDLWAEEIEAALDGSKSAQQALDDAVSRGNAVLRLFQRRTAR</sequence>
<comment type="similarity">
    <text evidence="2">Belongs to the bacterial solute-binding protein 1 family.</text>
</comment>
<keyword evidence="5" id="KW-0813">Transport</keyword>
<keyword evidence="6" id="KW-0732">Signal</keyword>
<accession>A0A509E7J5</accession>
<evidence type="ECO:0000256" key="5">
    <source>
        <dbReference type="ARBA" id="ARBA00022448"/>
    </source>
</evidence>
<evidence type="ECO:0000313" key="9">
    <source>
        <dbReference type="EMBL" id="VUD69545.1"/>
    </source>
</evidence>
<dbReference type="PANTHER" id="PTHR43649">
    <property type="entry name" value="ARABINOSE-BINDING PROTEIN-RELATED"/>
    <property type="match status" value="1"/>
</dbReference>
<dbReference type="Gene3D" id="3.40.190.10">
    <property type="entry name" value="Periplasmic binding protein-like II"/>
    <property type="match status" value="2"/>
</dbReference>
<proteinExistence type="inferred from homology"/>
<dbReference type="EMBL" id="CABFPH010000001">
    <property type="protein sequence ID" value="VUD69545.1"/>
    <property type="molecule type" value="Genomic_DNA"/>
</dbReference>
<comment type="subcellular location">
    <subcellularLocation>
        <location evidence="1">Periplasm</location>
    </subcellularLocation>
</comment>
<evidence type="ECO:0000256" key="4">
    <source>
        <dbReference type="ARBA" id="ARBA00017470"/>
    </source>
</evidence>
<comment type="subunit">
    <text evidence="3">The complex is composed of two ATP-binding proteins (UgpC), two transmembrane proteins (UgpA and UgpE) and a solute-binding protein (UgpB).</text>
</comment>
<gene>
    <name evidence="9" type="primary">ugpB</name>
    <name evidence="9" type="ORF">MET9862_00096</name>
</gene>
<evidence type="ECO:0000256" key="3">
    <source>
        <dbReference type="ARBA" id="ARBA00011557"/>
    </source>
</evidence>
<dbReference type="InterPro" id="IPR006059">
    <property type="entry name" value="SBP"/>
</dbReference>
<dbReference type="GO" id="GO:0042597">
    <property type="term" value="C:periplasmic space"/>
    <property type="evidence" value="ECO:0007669"/>
    <property type="project" value="UniProtKB-SubCell"/>
</dbReference>
<keyword evidence="7" id="KW-0574">Periplasm</keyword>
<evidence type="ECO:0000256" key="8">
    <source>
        <dbReference type="ARBA" id="ARBA00034473"/>
    </source>
</evidence>
<keyword evidence="10" id="KW-1185">Reference proteome</keyword>
<dbReference type="AlphaFoldDB" id="A0A509E7J5"/>
<comment type="function">
    <text evidence="8">Part of the ABC transporter complex UgpBAEC involved in sn-glycerol-3-phosphate (G3P) import. Binds G3P.</text>
</comment>
<name>A0A509E7J5_9HYPH</name>
<organism evidence="9 10">
    <name type="scientific">Methylobacterium symbioticum</name>
    <dbReference type="NCBI Taxonomy" id="2584084"/>
    <lineage>
        <taxon>Bacteria</taxon>
        <taxon>Pseudomonadati</taxon>
        <taxon>Pseudomonadota</taxon>
        <taxon>Alphaproteobacteria</taxon>
        <taxon>Hyphomicrobiales</taxon>
        <taxon>Methylobacteriaceae</taxon>
        <taxon>Methylobacterium</taxon>
    </lineage>
</organism>
<reference evidence="9 10" key="1">
    <citation type="submission" date="2019-06" db="EMBL/GenBank/DDBJ databases">
        <authorList>
            <person name="Rodrigo-Torres L."/>
            <person name="Arahal R. D."/>
            <person name="Lucena T."/>
        </authorList>
    </citation>
    <scope>NUCLEOTIDE SEQUENCE [LARGE SCALE GENOMIC DNA]</scope>
    <source>
        <strain evidence="9 10">SB0023/3</strain>
    </source>
</reference>
<protein>
    <recommendedName>
        <fullName evidence="4">sn-glycerol-3-phosphate-binding periplasmic protein UgpB</fullName>
    </recommendedName>
</protein>
<dbReference type="PANTHER" id="PTHR43649:SF31">
    <property type="entry name" value="SN-GLYCEROL-3-PHOSPHATE-BINDING PERIPLASMIC PROTEIN UGPB"/>
    <property type="match status" value="1"/>
</dbReference>
<evidence type="ECO:0000313" key="10">
    <source>
        <dbReference type="Proteomes" id="UP000410984"/>
    </source>
</evidence>